<keyword evidence="1" id="KW-0472">Membrane</keyword>
<feature type="domain" description="DUF3566" evidence="2">
    <location>
        <begin position="32"/>
        <end position="139"/>
    </location>
</feature>
<dbReference type="Proteomes" id="UP000032360">
    <property type="component" value="Unassembled WGS sequence"/>
</dbReference>
<dbReference type="STRING" id="1280514.AXFE_19790"/>
<dbReference type="EMBL" id="JXYS01000062">
    <property type="protein sequence ID" value="KJF17168.1"/>
    <property type="molecule type" value="Genomic_DNA"/>
</dbReference>
<dbReference type="AlphaFoldDB" id="A0A0D8HGX0"/>
<feature type="transmembrane region" description="Helical" evidence="1">
    <location>
        <begin position="48"/>
        <end position="76"/>
    </location>
</feature>
<feature type="transmembrane region" description="Helical" evidence="1">
    <location>
        <begin position="96"/>
        <end position="124"/>
    </location>
</feature>
<keyword evidence="1" id="KW-1133">Transmembrane helix</keyword>
<comment type="caution">
    <text evidence="3">The sequence shown here is derived from an EMBL/GenBank/DDBJ whole genome shotgun (WGS) entry which is preliminary data.</text>
</comment>
<proteinExistence type="predicted"/>
<evidence type="ECO:0000256" key="1">
    <source>
        <dbReference type="SAM" id="Phobius"/>
    </source>
</evidence>
<evidence type="ECO:0000313" key="4">
    <source>
        <dbReference type="Proteomes" id="UP000032360"/>
    </source>
</evidence>
<keyword evidence="4" id="KW-1185">Reference proteome</keyword>
<evidence type="ECO:0000313" key="3">
    <source>
        <dbReference type="EMBL" id="KJF17168.1"/>
    </source>
</evidence>
<name>A0A0D8HGX0_9ACTN</name>
<reference evidence="3 4" key="1">
    <citation type="submission" date="2015-01" db="EMBL/GenBank/DDBJ databases">
        <title>Draft genome of the acidophilic iron oxidizer Acidithrix ferrooxidans strain Py-F3.</title>
        <authorList>
            <person name="Poehlein A."/>
            <person name="Eisen S."/>
            <person name="Schloemann M."/>
            <person name="Johnson B.D."/>
            <person name="Daniel R."/>
            <person name="Muehling M."/>
        </authorList>
    </citation>
    <scope>NUCLEOTIDE SEQUENCE [LARGE SCALE GENOMIC DNA]</scope>
    <source>
        <strain evidence="3 4">Py-F3</strain>
    </source>
</reference>
<gene>
    <name evidence="3" type="ORF">AXFE_19790</name>
</gene>
<dbReference type="Pfam" id="PF12089">
    <property type="entry name" value="DUF3566"/>
    <property type="match status" value="1"/>
</dbReference>
<organism evidence="3 4">
    <name type="scientific">Acidithrix ferrooxidans</name>
    <dbReference type="NCBI Taxonomy" id="1280514"/>
    <lineage>
        <taxon>Bacteria</taxon>
        <taxon>Bacillati</taxon>
        <taxon>Actinomycetota</taxon>
        <taxon>Acidimicrobiia</taxon>
        <taxon>Acidimicrobiales</taxon>
        <taxon>Acidimicrobiaceae</taxon>
        <taxon>Acidithrix</taxon>
    </lineage>
</organism>
<dbReference type="InterPro" id="IPR021949">
    <property type="entry name" value="DUF3566_TM"/>
</dbReference>
<protein>
    <recommendedName>
        <fullName evidence="2">DUF3566 domain-containing protein</fullName>
    </recommendedName>
</protein>
<sequence length="143" mass="15843">MVTERATRQRPARPQIIAREQKQRRQPKPTQRIKIKQISLVSLLKVSFFFYLGLVIVGSLATLVIWSVMASGGYIIKLNHLVDQLFGTTNYSVSLSQVMVIQLSFGAVWVLISTVVTFVGGVLYNLSSEIGNGIGISIMDDSK</sequence>
<keyword evidence="1" id="KW-0812">Transmembrane</keyword>
<evidence type="ECO:0000259" key="2">
    <source>
        <dbReference type="Pfam" id="PF12089"/>
    </source>
</evidence>
<accession>A0A0D8HGX0</accession>
<dbReference type="RefSeq" id="WP_052605626.1">
    <property type="nucleotide sequence ID" value="NZ_JXYS01000062.1"/>
</dbReference>